<dbReference type="Gene3D" id="1.10.510.10">
    <property type="entry name" value="Transferase(Phosphotransferase) domain 1"/>
    <property type="match status" value="1"/>
</dbReference>
<dbReference type="CDD" id="cd14014">
    <property type="entry name" value="STKc_PknB_like"/>
    <property type="match status" value="1"/>
</dbReference>
<dbReference type="PANTHER" id="PTHR43289:SF34">
    <property type="entry name" value="SERINE_THREONINE-PROTEIN KINASE YBDM-RELATED"/>
    <property type="match status" value="1"/>
</dbReference>
<feature type="domain" description="Protein kinase" evidence="7">
    <location>
        <begin position="78"/>
        <end position="351"/>
    </location>
</feature>
<evidence type="ECO:0000256" key="4">
    <source>
        <dbReference type="ARBA" id="ARBA00022840"/>
    </source>
</evidence>
<evidence type="ECO:0000256" key="6">
    <source>
        <dbReference type="SAM" id="Phobius"/>
    </source>
</evidence>
<gene>
    <name evidence="8" type="ORF">RZN05_15615</name>
</gene>
<feature type="binding site" evidence="5">
    <location>
        <position position="109"/>
    </location>
    <ligand>
        <name>ATP</name>
        <dbReference type="ChEBI" id="CHEBI:30616"/>
    </ligand>
</feature>
<dbReference type="PROSITE" id="PS50011">
    <property type="entry name" value="PROTEIN_KINASE_DOM"/>
    <property type="match status" value="1"/>
</dbReference>
<evidence type="ECO:0000256" key="2">
    <source>
        <dbReference type="ARBA" id="ARBA00022741"/>
    </source>
</evidence>
<comment type="caution">
    <text evidence="8">The sequence shown here is derived from an EMBL/GenBank/DDBJ whole genome shotgun (WGS) entry which is preliminary data.</text>
</comment>
<sequence>MESSLMMAVRLFEEIEPLDPGRREKRLTNVSPAIAAQVRALLEGAARRGVLDGPAPEIETAAAVPGCSFAPGTHVGRFEIVAPIGMGGMGEVYLAERQDAGFTQRVAIKLLRVDSMLSAEMFARERRLLAQVDHPNIARLIDGGITPEGRPWMAMEYIDGEPLDRWCEHHNPPLDTRLRIFAQICEAVSHAHANLIVHRDLKPSNVMIDANGRAHLLDFGVAKLLADGGDALAQTQALITPDYAAPEQFDTGPVTTATDVHALGALLFELLTGRRPWQSGGSLPTIVRRVVTEEPPQPSKVAASLDDPPVPPARLKGDLDAIVAKAMRKEPAQRYATVEALADDLDRARTLRPVQARHGSRRYALGRFVRRNRLPIGAVAAVIVALLLGSVAFAIQAQRTAVERDLARAEARRSDAIVQTLTLMLGTSPSSADLTVKQSLDQSAARMLARLDGSERSGEAVGAMADLFINIQDPKGAFVLYKGALDRGIGRDSAIWTARLRAGLADTAISVGQSEIAPRLLDQADAVFRTDPERYGADLEQVKLSRAAIARRKGDYDTALALLSADLPTAERAFAANDSAMLTRYNNMFVYLIEANRGDEIPALLERVDRTLAHPGARDMIQAFNIDQLRATWQIRQGNAAEGERIVIGVIERRRRLFGESAGLASDLMQLGKARIAKRDFVGAETALVESETLAARYLGPMALPTIVIKLALAQTSAERGDVPAAQVKLAEAMKALAPMPTPNPLTGQAALTEAVVALKAGRKGEAQAAAARARTSFAAMGPSGSFGLTAITAIEQRIAALR</sequence>
<dbReference type="EMBL" id="JAWJEJ010000001">
    <property type="protein sequence ID" value="MDV3458425.1"/>
    <property type="molecule type" value="Genomic_DNA"/>
</dbReference>
<protein>
    <submittedName>
        <fullName evidence="8">Serine/threonine-protein kinase</fullName>
        <ecNumber evidence="8">2.7.11.1</ecNumber>
    </submittedName>
</protein>
<keyword evidence="3 8" id="KW-0418">Kinase</keyword>
<keyword evidence="4 5" id="KW-0067">ATP-binding</keyword>
<dbReference type="PROSITE" id="PS00107">
    <property type="entry name" value="PROTEIN_KINASE_ATP"/>
    <property type="match status" value="1"/>
</dbReference>
<dbReference type="GO" id="GO:0004674">
    <property type="term" value="F:protein serine/threonine kinase activity"/>
    <property type="evidence" value="ECO:0007669"/>
    <property type="project" value="UniProtKB-EC"/>
</dbReference>
<evidence type="ECO:0000256" key="1">
    <source>
        <dbReference type="ARBA" id="ARBA00022679"/>
    </source>
</evidence>
<accession>A0ABU3YAL7</accession>
<proteinExistence type="predicted"/>
<dbReference type="InterPro" id="IPR017441">
    <property type="entry name" value="Protein_kinase_ATP_BS"/>
</dbReference>
<feature type="transmembrane region" description="Helical" evidence="6">
    <location>
        <begin position="374"/>
        <end position="395"/>
    </location>
</feature>
<dbReference type="RefSeq" id="WP_317227491.1">
    <property type="nucleotide sequence ID" value="NZ_JAWJEJ010000001.1"/>
</dbReference>
<evidence type="ECO:0000259" key="7">
    <source>
        <dbReference type="PROSITE" id="PS50011"/>
    </source>
</evidence>
<dbReference type="InterPro" id="IPR011990">
    <property type="entry name" value="TPR-like_helical_dom_sf"/>
</dbReference>
<evidence type="ECO:0000256" key="5">
    <source>
        <dbReference type="PROSITE-ProRule" id="PRU10141"/>
    </source>
</evidence>
<dbReference type="Gene3D" id="1.25.40.10">
    <property type="entry name" value="Tetratricopeptide repeat domain"/>
    <property type="match status" value="1"/>
</dbReference>
<dbReference type="InterPro" id="IPR008271">
    <property type="entry name" value="Ser/Thr_kinase_AS"/>
</dbReference>
<keyword evidence="2 5" id="KW-0547">Nucleotide-binding</keyword>
<organism evidence="8 9">
    <name type="scientific">Sphingomonas agrestis</name>
    <dbReference type="NCBI Taxonomy" id="3080540"/>
    <lineage>
        <taxon>Bacteria</taxon>
        <taxon>Pseudomonadati</taxon>
        <taxon>Pseudomonadota</taxon>
        <taxon>Alphaproteobacteria</taxon>
        <taxon>Sphingomonadales</taxon>
        <taxon>Sphingomonadaceae</taxon>
        <taxon>Sphingomonas</taxon>
    </lineage>
</organism>
<evidence type="ECO:0000313" key="8">
    <source>
        <dbReference type="EMBL" id="MDV3458425.1"/>
    </source>
</evidence>
<keyword evidence="1 8" id="KW-0808">Transferase</keyword>
<dbReference type="InterPro" id="IPR011009">
    <property type="entry name" value="Kinase-like_dom_sf"/>
</dbReference>
<dbReference type="EC" id="2.7.11.1" evidence="8"/>
<dbReference type="PANTHER" id="PTHR43289">
    <property type="entry name" value="MITOGEN-ACTIVATED PROTEIN KINASE KINASE KINASE 20-RELATED"/>
    <property type="match status" value="1"/>
</dbReference>
<dbReference type="SMART" id="SM00220">
    <property type="entry name" value="S_TKc"/>
    <property type="match status" value="1"/>
</dbReference>
<keyword evidence="9" id="KW-1185">Reference proteome</keyword>
<keyword evidence="6" id="KW-0472">Membrane</keyword>
<evidence type="ECO:0000256" key="3">
    <source>
        <dbReference type="ARBA" id="ARBA00022777"/>
    </source>
</evidence>
<dbReference type="InterPro" id="IPR000719">
    <property type="entry name" value="Prot_kinase_dom"/>
</dbReference>
<dbReference type="Gene3D" id="3.30.200.20">
    <property type="entry name" value="Phosphorylase Kinase, domain 1"/>
    <property type="match status" value="1"/>
</dbReference>
<dbReference type="Pfam" id="PF00069">
    <property type="entry name" value="Pkinase"/>
    <property type="match status" value="1"/>
</dbReference>
<keyword evidence="6" id="KW-1133">Transmembrane helix</keyword>
<keyword evidence="6" id="KW-0812">Transmembrane</keyword>
<dbReference type="Proteomes" id="UP001273531">
    <property type="component" value="Unassembled WGS sequence"/>
</dbReference>
<name>A0ABU3YAL7_9SPHN</name>
<dbReference type="SUPFAM" id="SSF56112">
    <property type="entry name" value="Protein kinase-like (PK-like)"/>
    <property type="match status" value="1"/>
</dbReference>
<evidence type="ECO:0000313" key="9">
    <source>
        <dbReference type="Proteomes" id="UP001273531"/>
    </source>
</evidence>
<dbReference type="PROSITE" id="PS00108">
    <property type="entry name" value="PROTEIN_KINASE_ST"/>
    <property type="match status" value="1"/>
</dbReference>
<reference evidence="8 9" key="1">
    <citation type="submission" date="2023-10" db="EMBL/GenBank/DDBJ databases">
        <title>Sphingomonas sp. HF-S4 16S ribosomal RNA gene Genome sequencing and assembly.</title>
        <authorList>
            <person name="Lee H."/>
        </authorList>
    </citation>
    <scope>NUCLEOTIDE SEQUENCE [LARGE SCALE GENOMIC DNA]</scope>
    <source>
        <strain evidence="8 9">HF-S4</strain>
    </source>
</reference>